<dbReference type="InterPro" id="IPR027417">
    <property type="entry name" value="P-loop_NTPase"/>
</dbReference>
<dbReference type="AlphaFoldDB" id="A0A6G1CWB6"/>
<reference evidence="8 9" key="1">
    <citation type="submission" date="2019-11" db="EMBL/GenBank/DDBJ databases">
        <title>Whole genome sequence of Oryza granulata.</title>
        <authorList>
            <person name="Li W."/>
        </authorList>
    </citation>
    <scope>NUCLEOTIDE SEQUENCE [LARGE SCALE GENOMIC DNA]</scope>
    <source>
        <strain evidence="9">cv. Menghai</strain>
        <tissue evidence="8">Leaf</tissue>
    </source>
</reference>
<comment type="similarity">
    <text evidence="1">Belongs to the disease resistance NB-LRR family.</text>
</comment>
<evidence type="ECO:0000259" key="6">
    <source>
        <dbReference type="Pfam" id="PF00931"/>
    </source>
</evidence>
<dbReference type="GO" id="GO:0043531">
    <property type="term" value="F:ADP binding"/>
    <property type="evidence" value="ECO:0007669"/>
    <property type="project" value="InterPro"/>
</dbReference>
<organism evidence="8 9">
    <name type="scientific">Oryza meyeriana var. granulata</name>
    <dbReference type="NCBI Taxonomy" id="110450"/>
    <lineage>
        <taxon>Eukaryota</taxon>
        <taxon>Viridiplantae</taxon>
        <taxon>Streptophyta</taxon>
        <taxon>Embryophyta</taxon>
        <taxon>Tracheophyta</taxon>
        <taxon>Spermatophyta</taxon>
        <taxon>Magnoliopsida</taxon>
        <taxon>Liliopsida</taxon>
        <taxon>Poales</taxon>
        <taxon>Poaceae</taxon>
        <taxon>BOP clade</taxon>
        <taxon>Oryzoideae</taxon>
        <taxon>Oryzeae</taxon>
        <taxon>Oryzinae</taxon>
        <taxon>Oryza</taxon>
        <taxon>Oryza meyeriana</taxon>
    </lineage>
</organism>
<evidence type="ECO:0008006" key="10">
    <source>
        <dbReference type="Google" id="ProtNLM"/>
    </source>
</evidence>
<dbReference type="CDD" id="cd14798">
    <property type="entry name" value="RX-CC_like"/>
    <property type="match status" value="1"/>
</dbReference>
<dbReference type="InterPro" id="IPR038005">
    <property type="entry name" value="RX-like_CC"/>
</dbReference>
<dbReference type="PANTHER" id="PTHR19338">
    <property type="entry name" value="TRANSLOCASE OF INNER MITOCHONDRIAL MEMBRANE 13 HOMOLOG"/>
    <property type="match status" value="1"/>
</dbReference>
<proteinExistence type="inferred from homology"/>
<dbReference type="SUPFAM" id="SSF52540">
    <property type="entry name" value="P-loop containing nucleoside triphosphate hydrolases"/>
    <property type="match status" value="1"/>
</dbReference>
<keyword evidence="2" id="KW-0433">Leucine-rich repeat</keyword>
<evidence type="ECO:0000256" key="5">
    <source>
        <dbReference type="ARBA" id="ARBA00022821"/>
    </source>
</evidence>
<dbReference type="GO" id="GO:0006952">
    <property type="term" value="P:defense response"/>
    <property type="evidence" value="ECO:0007669"/>
    <property type="project" value="UniProtKB-KW"/>
</dbReference>
<evidence type="ECO:0000256" key="2">
    <source>
        <dbReference type="ARBA" id="ARBA00022614"/>
    </source>
</evidence>
<evidence type="ECO:0000256" key="3">
    <source>
        <dbReference type="ARBA" id="ARBA00022737"/>
    </source>
</evidence>
<name>A0A6G1CWB6_9ORYZ</name>
<gene>
    <name evidence="8" type="ORF">E2562_034505</name>
</gene>
<comment type="caution">
    <text evidence="8">The sequence shown here is derived from an EMBL/GenBank/DDBJ whole genome shotgun (WGS) entry which is preliminary data.</text>
</comment>
<dbReference type="Pfam" id="PF18052">
    <property type="entry name" value="Rx_N"/>
    <property type="match status" value="1"/>
</dbReference>
<keyword evidence="4" id="KW-0547">Nucleotide-binding</keyword>
<keyword evidence="5" id="KW-0611">Plant defense</keyword>
<evidence type="ECO:0000313" key="9">
    <source>
        <dbReference type="Proteomes" id="UP000479710"/>
    </source>
</evidence>
<dbReference type="InterPro" id="IPR002182">
    <property type="entry name" value="NB-ARC"/>
</dbReference>
<dbReference type="Pfam" id="PF00931">
    <property type="entry name" value="NB-ARC"/>
    <property type="match status" value="1"/>
</dbReference>
<dbReference type="EMBL" id="SPHZ02000008">
    <property type="protein sequence ID" value="KAF0904430.1"/>
    <property type="molecule type" value="Genomic_DNA"/>
</dbReference>
<dbReference type="InterPro" id="IPR041118">
    <property type="entry name" value="Rx_N"/>
</dbReference>
<evidence type="ECO:0000259" key="7">
    <source>
        <dbReference type="Pfam" id="PF18052"/>
    </source>
</evidence>
<keyword evidence="3" id="KW-0677">Repeat</keyword>
<feature type="domain" description="Disease resistance N-terminal" evidence="7">
    <location>
        <begin position="13"/>
        <end position="75"/>
    </location>
</feature>
<keyword evidence="9" id="KW-1185">Reference proteome</keyword>
<protein>
    <recommendedName>
        <fullName evidence="10">Rx N-terminal domain-containing protein</fullName>
    </recommendedName>
</protein>
<evidence type="ECO:0000313" key="8">
    <source>
        <dbReference type="EMBL" id="KAF0904430.1"/>
    </source>
</evidence>
<dbReference type="Proteomes" id="UP000479710">
    <property type="component" value="Unassembled WGS sequence"/>
</dbReference>
<dbReference type="OrthoDB" id="679730at2759"/>
<feature type="domain" description="NB-ARC" evidence="6">
    <location>
        <begin position="77"/>
        <end position="105"/>
    </location>
</feature>
<sequence length="117" mass="12734">MAETELSMALSLVGSAISKTASAAAEEMSMLMNVQTEIWYIKDELKTMQAFLNAAEQKKEKDELLRVWAGQLLDIHNNTGPAKVICVVGMGGLGKTTLAKMINSRKSFKAIKVPKSC</sequence>
<evidence type="ECO:0000256" key="1">
    <source>
        <dbReference type="ARBA" id="ARBA00008894"/>
    </source>
</evidence>
<dbReference type="Gene3D" id="1.20.5.4130">
    <property type="match status" value="1"/>
</dbReference>
<accession>A0A6G1CWB6</accession>
<evidence type="ECO:0000256" key="4">
    <source>
        <dbReference type="ARBA" id="ARBA00022741"/>
    </source>
</evidence>
<dbReference type="PANTHER" id="PTHR19338:SF32">
    <property type="entry name" value="OS06G0287500 PROTEIN"/>
    <property type="match status" value="1"/>
</dbReference>